<reference evidence="5" key="1">
    <citation type="submission" date="2022-06" db="EMBL/GenBank/DDBJ databases">
        <title>Ornithinimicrobium HY1793.</title>
        <authorList>
            <person name="Huang Y."/>
        </authorList>
    </citation>
    <scope>NUCLEOTIDE SEQUENCE</scope>
    <source>
        <strain evidence="5">HY1793</strain>
    </source>
</reference>
<evidence type="ECO:0000256" key="1">
    <source>
        <dbReference type="ARBA" id="ARBA00022729"/>
    </source>
</evidence>
<protein>
    <submittedName>
        <fullName evidence="5">Ig-like domain-containing protein</fullName>
    </submittedName>
</protein>
<dbReference type="Proteomes" id="UP001056455">
    <property type="component" value="Chromosome"/>
</dbReference>
<sequence length="3010" mass="315608">MSSPLSFKPSVAFLGVLALLFSLLAVIQAPVARAAEAGGSVDASGVKWQRHDLTATTDGTMSVQLNWDNPEADLNLRIYTLSDGAVDQVVTTSITASQPEQVSFPAVAGERYGISVQAAAGASDYTLLTNIHSSESTTFLGTLDPDRYTSRTHAFNLSEDGAVGVSLDWVGDGDLAVHLRSADGVVASVQTNAHPERATFNIPAGDYEWVVRSRAPALAAYELTTDIRSTGPISVGDARKVTNQIGLTYPNGATTTFAAHDLDIVEDGVLTLDLTAYEDADLNMFVRELGADDVPGTIVERSVTNAEREKVSLLVSAGDRYRVIVRGATSPTGFDLVASLEAPSSALSGTVDMDRRRMQSFTIPVVQPGLLTGALSWDDDADLTLRIRDADGNGIAFAGTDAHPEVVSAEALEPGDYTFDVLVDSGVTNFSLDWDLQVGPERSYLGQAGFVRGGPQLLRSHDYIAPSSGIATAELDWDEAADLDLYVREVADPTKPNGGPLVGLSRTGLPAETMSFAVEAGTMYRLYVGAAEGAAHYTLTVPEIQTSALAWTLLGTVEAATESARAYSFGVSTTGEVSGTLSWDDAAANLELYLMDGDGGVVASANAGQNPSVLSWPVEEGSYEWVVRGTSGASGFNLQHVVTADEPAESCSPLSSLPCATITPETPVELALDGTDAGLQDVDGEGIGFTMVDPPSDRLPADGEPSNAEVPGYEADLLDVTGDGLTITATRGIQYQTPALSAGTNTQLNALGVGVVAQSATTTVSSTVVTPDFDTSANSEKGGIWFGLDEDNLVNLTVQNQAGSNVRAQFQREVDGVASGTANEMNGPVFPQGTDVTLTMVLDAATNTATGSYQVGDGEVIELGTFEGIPESFFEGAVLSDGVSGPTSFAGVFATARNEATNSVTMTFGDFSVTQEEVPEEPNIAPEVLLTGDRTLFEGQQTIIPVSTFDEDGDEITVEVDGLPAGLTYADGDISGTLDQGTVAGSPYDVTVTGDDGTDTGEETFQITVVDDIALDINFQPAPTAVPDGFIADIGAGYGDRGDGLEYGWVAQGTDTPLDMTGNTRDRARAGIEPLLNTFQHMQYGDIGTVYDGSPDCSANECDPGAWEIAVPNGLYEVTVAVGDQPSSSTYDSLHALNVEGGVIIREFQANSAQEFLEATAHAGVTDGKLTVTAVGGANTKISYVQIRSLGAQPHATLTVPANRATDVSLDTAVSASVSVPGTGIAVDPDRQTSLTDEAVRLFKVTATGDVEVEGNRGSTGGNDTIAISPAAPLEPNSTYRYVIDGVLDGAGQSFAPFETTFTTGEGSGGDPGDPEEFVPVEGAEFEKVLLPTASGNTNGKYFASLVVHEGYLWATTIGQGMYRYEILPDGTLGAAENLNVLNGRAAVGLLFDENNPDLAWVTHATGNIGNESAKFGSTLSVIDFSGATPVVTDVFVNLPRSKSDHLSNSISYGPSGDGGAPWLYFLQGSNQAAGDVDGAWGARGETQLTAAVLRFDPQDALAQALADGPTDVKTAELGGAYDPYADGAPLEIYATGIRNAYDLLWHSNGHIYVPTNGTAGGANAPGVQDNGDGTFTMVSNQATGENGYGNGTDVTEECTTRRIDGQPYSGGSVPPIGNLPTQRDFLFDVEQGGFYGHPNPTRCEWVLNDGTAYNPDREPDPNYHGVAFDFDFNKSPNGVIEYTSNTFGGALQGRMMVIRFSANDDILTFQVAGDGEVLGTQPGTDIPGFTGYVDPLDLVEDTEVNPGNIYINQYNRGGEPQQLYLLRVPEGEQAAGIRADQDELIMSATLNGDDPTETREVTVTNLGSEPVEVSASVEGANAGDFTVDSGLTIPGGEASQIEVTFDPSGSAGIRTGSLVLGDGEGSVNVSLRALAFAGHQGGNEPTLQQVVDTFQFGISTGWSGLAGGTEPVAKGDEVLEPLFQRASDGPVTMTPVAAFAPQEDLPFGWYAAAEGPVTPTQVGVVANGQLQTLNPQLDSGGTSFDPGTGAFGVFYESNTFNRIGYTEDARNDSGGLHRARIYPLTGDRFLVAFEDAANGDYQDYVFVLDNVVAAGDGSEPPVTGETISVNFGTGDSALPQGYLRDFGEAYAERTAADQGGLSYGWVDAGSEPLSIIGNGRDRNLNDDQRLDTLVHMDLPEDASGGISGEATWEIALPDGDYEVTVSVGDAQDGGSPEAHTINVEGSNAIDAFPKSSAPNGSDDRHESATVTVEVTDGRLTVDQAGGENTKINYLDITPLLDEEPEPPAEGDPIKVNFQLETAPVPDGYLRDFGEPYAERAGVSQGEGLTFGWVDDQLLEPLDLVGNGRDRNLNDDQRLDTLMHMDLPEDSDGGVLSDGAWQIAVPNGQFEVTVSVGDPSKGDAPESHTINVEGVNAIEAFPNSSAANGSDARHTEGTVVVEVLDGALTVDQIGGINTKINYIDIVPMSSGTPVEQVVAQVNFQPAASVTPQGWLADTGQLFDGERGYGWVRTEGGADKAADTRERAGAADQADKTLVIMDDNQVPGVVDGEWEYALRNGEYQVEVSVGDPGYIDSVHGVEAEGVVVVDAFEPSALGDYYVGEATLEVTDGALTLASTGHNTKVQWVRITSFATGDVVPPQLSLAVDGQGDDGAYTGPVTVTVTATDRTLEFVNVTVDGSDTFNYTTPFEVTGTGNHTVEVTATDGAGNATTRSVEFVIVEVGEGDLTLTNPEAAPFHDRIVMSRIQSTASNPATASTGSVILGNEGSESIEVVALDIMDQSAFTLVDPPELPIAIGVGDTVSVSVEFIGTGSGQNTNFESALLIRHNGSEGPTTKVELGAIWQSQSEGGNEPDVDEIVEAFGFGTTIVGAGQQINNDGRLEAIGDEVLSATWKRFDTSEPVTVRQLAAFHTCCSNTASFGWHPVGNKNNWNVALTHQGQWAQSLLPRINGSSGGPAVNSFTPGPATWSWRIDPESSDWTLNNTTPDECGSGNEGCQLGHHLRLWPVKDRAGDAIPGSYLAAMDYSGINYDYNDNVYLLTNVEPANLVQP</sequence>
<gene>
    <name evidence="5" type="ORF">NF556_19710</name>
</gene>
<evidence type="ECO:0000256" key="2">
    <source>
        <dbReference type="SAM" id="MobiDB-lite"/>
    </source>
</evidence>
<dbReference type="SUPFAM" id="SSF89260">
    <property type="entry name" value="Collagen-binding domain"/>
    <property type="match status" value="1"/>
</dbReference>
<dbReference type="Gene3D" id="2.60.120.380">
    <property type="match status" value="3"/>
</dbReference>
<dbReference type="Gene3D" id="2.60.120.200">
    <property type="match status" value="1"/>
</dbReference>
<dbReference type="RefSeq" id="WP_252592889.1">
    <property type="nucleotide sequence ID" value="NZ_CP099489.1"/>
</dbReference>
<evidence type="ECO:0000313" key="5">
    <source>
        <dbReference type="EMBL" id="USQ79785.1"/>
    </source>
</evidence>
<dbReference type="InterPro" id="IPR032812">
    <property type="entry name" value="SbsA_Ig"/>
</dbReference>
<evidence type="ECO:0000313" key="6">
    <source>
        <dbReference type="Proteomes" id="UP001056455"/>
    </source>
</evidence>
<keyword evidence="6" id="KW-1185">Reference proteome</keyword>
<name>A0ABY4YTH9_9MICO</name>
<dbReference type="SUPFAM" id="SSF49785">
    <property type="entry name" value="Galactose-binding domain-like"/>
    <property type="match status" value="4"/>
</dbReference>
<organism evidence="5 6">
    <name type="scientific">Ornithinimicrobium faecis</name>
    <dbReference type="NCBI Taxonomy" id="2934158"/>
    <lineage>
        <taxon>Bacteria</taxon>
        <taxon>Bacillati</taxon>
        <taxon>Actinomycetota</taxon>
        <taxon>Actinomycetes</taxon>
        <taxon>Micrococcales</taxon>
        <taxon>Ornithinimicrobiaceae</taxon>
        <taxon>Ornithinimicrobium</taxon>
    </lineage>
</organism>
<feature type="signal peptide" evidence="3">
    <location>
        <begin position="1"/>
        <end position="34"/>
    </location>
</feature>
<feature type="chain" id="PRO_5045425511" evidence="3">
    <location>
        <begin position="35"/>
        <end position="3010"/>
    </location>
</feature>
<dbReference type="EMBL" id="CP099489">
    <property type="protein sequence ID" value="USQ79785.1"/>
    <property type="molecule type" value="Genomic_DNA"/>
</dbReference>
<dbReference type="Gene3D" id="2.60.40.10">
    <property type="entry name" value="Immunoglobulins"/>
    <property type="match status" value="2"/>
</dbReference>
<dbReference type="Gene3D" id="2.60.120.430">
    <property type="entry name" value="Galactose-binding lectin"/>
    <property type="match status" value="4"/>
</dbReference>
<accession>A0ABY4YTH9</accession>
<dbReference type="Pfam" id="PF13205">
    <property type="entry name" value="Big_5"/>
    <property type="match status" value="1"/>
</dbReference>
<proteinExistence type="predicted"/>
<evidence type="ECO:0000256" key="3">
    <source>
        <dbReference type="SAM" id="SignalP"/>
    </source>
</evidence>
<evidence type="ECO:0000259" key="4">
    <source>
        <dbReference type="Pfam" id="PF13205"/>
    </source>
</evidence>
<keyword evidence="1 3" id="KW-0732">Signal</keyword>
<dbReference type="Gene3D" id="2.120.10.30">
    <property type="entry name" value="TolB, C-terminal domain"/>
    <property type="match status" value="1"/>
</dbReference>
<dbReference type="InterPro" id="IPR008979">
    <property type="entry name" value="Galactose-bd-like_sf"/>
</dbReference>
<dbReference type="InterPro" id="IPR011042">
    <property type="entry name" value="6-blade_b-propeller_TolB-like"/>
</dbReference>
<feature type="domain" description="SbsA Ig-like" evidence="4">
    <location>
        <begin position="1193"/>
        <end position="1304"/>
    </location>
</feature>
<dbReference type="InterPro" id="IPR013783">
    <property type="entry name" value="Ig-like_fold"/>
</dbReference>
<feature type="region of interest" description="Disordered" evidence="2">
    <location>
        <begin position="2187"/>
        <end position="2209"/>
    </location>
</feature>